<protein>
    <recommendedName>
        <fullName evidence="3">Amidase domain-containing protein</fullName>
    </recommendedName>
</protein>
<dbReference type="InterPro" id="IPR020556">
    <property type="entry name" value="Amidase_CS"/>
</dbReference>
<dbReference type="InterPro" id="IPR052096">
    <property type="entry name" value="Endocannabinoid_amidase"/>
</dbReference>
<name>A0A0G4IFD9_9ALVE</name>
<evidence type="ECO:0000313" key="4">
    <source>
        <dbReference type="EMBL" id="CEM55986.1"/>
    </source>
</evidence>
<dbReference type="InterPro" id="IPR036928">
    <property type="entry name" value="AS_sf"/>
</dbReference>
<dbReference type="PANTHER" id="PTHR45847:SF6">
    <property type="entry name" value="FATTY ACID AMIDE HYDROLASE"/>
    <property type="match status" value="1"/>
</dbReference>
<keyword evidence="2" id="KW-0378">Hydrolase</keyword>
<feature type="domain" description="Amidase" evidence="3">
    <location>
        <begin position="101"/>
        <end position="423"/>
    </location>
</feature>
<evidence type="ECO:0000256" key="1">
    <source>
        <dbReference type="ARBA" id="ARBA00009199"/>
    </source>
</evidence>
<evidence type="ECO:0000259" key="3">
    <source>
        <dbReference type="Pfam" id="PF01425"/>
    </source>
</evidence>
<dbReference type="Gene3D" id="3.90.1300.10">
    <property type="entry name" value="Amidase signature (AS) domain"/>
    <property type="match status" value="2"/>
</dbReference>
<dbReference type="GO" id="GO:0017064">
    <property type="term" value="F:fatty acid amide hydrolase activity"/>
    <property type="evidence" value="ECO:0007669"/>
    <property type="project" value="TreeGrafter"/>
</dbReference>
<dbReference type="Pfam" id="PF01425">
    <property type="entry name" value="Amidase"/>
    <property type="match status" value="2"/>
</dbReference>
<dbReference type="InterPro" id="IPR023631">
    <property type="entry name" value="Amidase_dom"/>
</dbReference>
<dbReference type="GO" id="GO:0009062">
    <property type="term" value="P:fatty acid catabolic process"/>
    <property type="evidence" value="ECO:0007669"/>
    <property type="project" value="TreeGrafter"/>
</dbReference>
<reference evidence="4" key="1">
    <citation type="submission" date="2014-11" db="EMBL/GenBank/DDBJ databases">
        <authorList>
            <person name="Otto D Thomas"/>
            <person name="Naeem Raeece"/>
        </authorList>
    </citation>
    <scope>NUCLEOTIDE SEQUENCE</scope>
</reference>
<feature type="domain" description="Amidase" evidence="3">
    <location>
        <begin position="545"/>
        <end position="680"/>
    </location>
</feature>
<gene>
    <name evidence="4" type="ORF">Cvel_2465</name>
</gene>
<dbReference type="PROSITE" id="PS00571">
    <property type="entry name" value="AMIDASES"/>
    <property type="match status" value="1"/>
</dbReference>
<dbReference type="PANTHER" id="PTHR45847">
    <property type="entry name" value="FATTY ACID AMIDE HYDROLASE"/>
    <property type="match status" value="1"/>
</dbReference>
<dbReference type="GO" id="GO:0004040">
    <property type="term" value="F:amidase activity"/>
    <property type="evidence" value="ECO:0007669"/>
    <property type="project" value="TreeGrafter"/>
</dbReference>
<dbReference type="AlphaFoldDB" id="A0A0G4IFD9"/>
<evidence type="ECO:0000256" key="2">
    <source>
        <dbReference type="ARBA" id="ARBA00022801"/>
    </source>
</evidence>
<dbReference type="SUPFAM" id="SSF75304">
    <property type="entry name" value="Amidase signature (AS) enzymes"/>
    <property type="match status" value="2"/>
</dbReference>
<proteinExistence type="inferred from homology"/>
<sequence length="693" mass="75865">MMLDFLSADPNGLVTKLALASAAVGVVWGIRVMSRLLLMTPRVQRIKKEYLDRREKAIAEAKQKSYAAGVPKEVRNAIQKASVKEIVRQTTETKEWTAEQVMRVFCAAALEAHARTNCCTFFMFEDALQKAKKIDEEFAKTKKPKGSLHGVPFSVKDNVCVKGHPTTVGRVEWALDASPESAPVVTRLEKEGAIPFCKTSVPQSLLTFECNNRLSGRTVNPGEGKEGFSPGGSSGGESALIGAFGSPVGIGTDVGGSLRIPSHFCGLTTLKSSAGRVPREGTRPGSNVTAGQAAINSVNGFICRSAEDLSLMMAACCDKGLERTDSEGYGAPADDPGMAVPFVPWRADLVKSFSAASKKLRVGVVESNGFVEPLPCIKRAIRETSEALKRDGHEVIFLGPQWMKAEQREASLVYYDLMTADGGLGTWKTVEGEGCEAMVLPAMLGLRELPSWVHSSVVWLASLLDPWRAAGLNAMRPKSTGVFFEKVARQRALRRLFVKEFQKRKLDTILGLRELPSWVHSSVVWLASLLDPWRAAGLNAMRPKSTGVFFEKVARQRALRRLFVKEFQKRKLDTILYPAFGCPANPHNTFFAINFAASYTFAWNALDFAVGLLPATHVKTKVDCFADKKEEAEYVRKGEPGWLMRKALAGVFGKEGVKEKTQGLPVGVQLVCPPYCEEKVMGCLLQVEQALKK</sequence>
<dbReference type="EMBL" id="CDMZ01005931">
    <property type="protein sequence ID" value="CEM55986.1"/>
    <property type="molecule type" value="Genomic_DNA"/>
</dbReference>
<organism evidence="4">
    <name type="scientific">Chromera velia CCMP2878</name>
    <dbReference type="NCBI Taxonomy" id="1169474"/>
    <lineage>
        <taxon>Eukaryota</taxon>
        <taxon>Sar</taxon>
        <taxon>Alveolata</taxon>
        <taxon>Colpodellida</taxon>
        <taxon>Chromeraceae</taxon>
        <taxon>Chromera</taxon>
    </lineage>
</organism>
<dbReference type="VEuPathDB" id="CryptoDB:Cvel_2465"/>
<accession>A0A0G4IFD9</accession>
<comment type="similarity">
    <text evidence="1">Belongs to the amidase family.</text>
</comment>